<feature type="compositionally biased region" description="Basic and acidic residues" evidence="1">
    <location>
        <begin position="70"/>
        <end position="80"/>
    </location>
</feature>
<proteinExistence type="predicted"/>
<protein>
    <submittedName>
        <fullName evidence="2">Uncharacterized protein</fullName>
    </submittedName>
</protein>
<dbReference type="Proteomes" id="UP000664044">
    <property type="component" value="Unassembled WGS sequence"/>
</dbReference>
<accession>A0ABS3GBF2</accession>
<keyword evidence="3" id="KW-1185">Reference proteome</keyword>
<name>A0ABS3GBF2_9FLAO</name>
<comment type="caution">
    <text evidence="2">The sequence shown here is derived from an EMBL/GenBank/DDBJ whole genome shotgun (WGS) entry which is preliminary data.</text>
</comment>
<feature type="region of interest" description="Disordered" evidence="1">
    <location>
        <begin position="51"/>
        <end position="99"/>
    </location>
</feature>
<dbReference type="EMBL" id="JAFLNL010000013">
    <property type="protein sequence ID" value="MBO0355902.1"/>
    <property type="molecule type" value="Genomic_DNA"/>
</dbReference>
<feature type="compositionally biased region" description="Basic and acidic residues" evidence="1">
    <location>
        <begin position="51"/>
        <end position="62"/>
    </location>
</feature>
<feature type="region of interest" description="Disordered" evidence="1">
    <location>
        <begin position="14"/>
        <end position="37"/>
    </location>
</feature>
<evidence type="ECO:0000313" key="3">
    <source>
        <dbReference type="Proteomes" id="UP000664044"/>
    </source>
</evidence>
<feature type="compositionally biased region" description="Basic and acidic residues" evidence="1">
    <location>
        <begin position="15"/>
        <end position="32"/>
    </location>
</feature>
<gene>
    <name evidence="2" type="ORF">J0656_17930</name>
</gene>
<organism evidence="2 3">
    <name type="scientific">Flagellimonas aurea</name>
    <dbReference type="NCBI Taxonomy" id="2915619"/>
    <lineage>
        <taxon>Bacteria</taxon>
        <taxon>Pseudomonadati</taxon>
        <taxon>Bacteroidota</taxon>
        <taxon>Flavobacteriia</taxon>
        <taxon>Flavobacteriales</taxon>
        <taxon>Flavobacteriaceae</taxon>
        <taxon>Flagellimonas</taxon>
    </lineage>
</organism>
<evidence type="ECO:0000256" key="1">
    <source>
        <dbReference type="SAM" id="MobiDB-lite"/>
    </source>
</evidence>
<sequence>MTKKVACGLYDNTDEIGKDAHDRPGNEHKDENTGNPLFEVGVLPKEMARVEKKAYEEDHAQDDGENGPDGIRDIRNRILDSPDLGIAGLGDKKSKSKYY</sequence>
<reference evidence="2 3" key="1">
    <citation type="submission" date="2021-03" db="EMBL/GenBank/DDBJ databases">
        <title>Muricauda lutimaris sp. nov. and Muricauda ruestringensis sp. nov, two marine members of the Flavobacteriaceae isolated from deep sea sediments of Western Pacific.</title>
        <authorList>
            <person name="Zhao S."/>
            <person name="Liu R."/>
        </authorList>
    </citation>
    <scope>NUCLEOTIDE SEQUENCE [LARGE SCALE GENOMIC DNA]</scope>
    <source>
        <strain evidence="2 3">BC31-1-A7</strain>
    </source>
</reference>
<evidence type="ECO:0000313" key="2">
    <source>
        <dbReference type="EMBL" id="MBO0355902.1"/>
    </source>
</evidence>